<organism evidence="3 4">
    <name type="scientific">Candidatus Amphirhobacter heronislandensis</name>
    <dbReference type="NCBI Taxonomy" id="1732024"/>
    <lineage>
        <taxon>Bacteria</taxon>
        <taxon>Pseudomonadati</taxon>
        <taxon>Pseudomonadota</taxon>
        <taxon>Gammaproteobacteria</taxon>
        <taxon>Candidatus Tethybacterales</taxon>
        <taxon>Candidatus Tethybacteraceae</taxon>
        <taxon>Candidatus Amphirhobacter</taxon>
    </lineage>
</organism>
<evidence type="ECO:0000313" key="4">
    <source>
        <dbReference type="Proteomes" id="UP000604381"/>
    </source>
</evidence>
<dbReference type="Pfam" id="PF06114">
    <property type="entry name" value="Peptidase_M78"/>
    <property type="match status" value="1"/>
</dbReference>
<proteinExistence type="inferred from homology"/>
<dbReference type="InterPro" id="IPR010359">
    <property type="entry name" value="IrrE_HExxH"/>
</dbReference>
<sequence length="247" mass="26890">MFGQRLKLARKKAGLSLRDLSAQLEGGGRVSAQALGKYERGEMMPSSRVLMALSKTLGVPLRYFMSPMGAELADVDFRKKAGSSVRDRARVEAAVLDHVERYLTIEEILGLESAIPFEPVNLSSVDGGEGLADRVREAWGLGGDPIPDMTELLEERGVKIFVIGLPGGVSGLTCLIKRSTNRLPVPVIVVNKDSNIERRRMSLAHELAHRVIDAKSSVDEEKAAMRFAGAFLMPAAHIKAIVMPRSD</sequence>
<accession>A0A930UDK9</accession>
<evidence type="ECO:0000313" key="3">
    <source>
        <dbReference type="EMBL" id="MBF2734487.1"/>
    </source>
</evidence>
<comment type="caution">
    <text evidence="3">The sequence shown here is derived from an EMBL/GenBank/DDBJ whole genome shotgun (WGS) entry which is preliminary data.</text>
</comment>
<dbReference type="GO" id="GO:0003677">
    <property type="term" value="F:DNA binding"/>
    <property type="evidence" value="ECO:0007669"/>
    <property type="project" value="InterPro"/>
</dbReference>
<dbReference type="InterPro" id="IPR001387">
    <property type="entry name" value="Cro/C1-type_HTH"/>
</dbReference>
<dbReference type="Pfam" id="PF01381">
    <property type="entry name" value="HTH_3"/>
    <property type="match status" value="1"/>
</dbReference>
<dbReference type="PROSITE" id="PS50943">
    <property type="entry name" value="HTH_CROC1"/>
    <property type="match status" value="1"/>
</dbReference>
<feature type="non-terminal residue" evidence="3">
    <location>
        <position position="247"/>
    </location>
</feature>
<comment type="similarity">
    <text evidence="1">Belongs to the short-chain fatty acyl-CoA assimilation regulator (ScfR) family.</text>
</comment>
<protein>
    <submittedName>
        <fullName evidence="3">ImmA/IrrE family metallo-endopeptidase</fullName>
    </submittedName>
</protein>
<evidence type="ECO:0000259" key="2">
    <source>
        <dbReference type="PROSITE" id="PS50943"/>
    </source>
</evidence>
<evidence type="ECO:0000256" key="1">
    <source>
        <dbReference type="ARBA" id="ARBA00007227"/>
    </source>
</evidence>
<reference evidence="3" key="1">
    <citation type="submission" date="2020-10" db="EMBL/GenBank/DDBJ databases">
        <title>An improved Amphimedon queenslandica hologenome assembly reveals how three proteobacterial symbionts can extend the metabolic phenotypic of their marine sponge host.</title>
        <authorList>
            <person name="Degnan B."/>
            <person name="Degnan S."/>
            <person name="Xiang X."/>
        </authorList>
    </citation>
    <scope>NUCLEOTIDE SEQUENCE</scope>
    <source>
        <strain evidence="3">AqS2</strain>
    </source>
</reference>
<gene>
    <name evidence="3" type="ORF">ISN26_00060</name>
</gene>
<dbReference type="SUPFAM" id="SSF47413">
    <property type="entry name" value="lambda repressor-like DNA-binding domains"/>
    <property type="match status" value="1"/>
</dbReference>
<dbReference type="Proteomes" id="UP000604381">
    <property type="component" value="Unassembled WGS sequence"/>
</dbReference>
<dbReference type="SMART" id="SM00530">
    <property type="entry name" value="HTH_XRE"/>
    <property type="match status" value="1"/>
</dbReference>
<dbReference type="PANTHER" id="PTHR43236">
    <property type="entry name" value="ANTITOXIN HIGA1"/>
    <property type="match status" value="1"/>
</dbReference>
<feature type="domain" description="HTH cro/C1-type" evidence="2">
    <location>
        <begin position="6"/>
        <end position="64"/>
    </location>
</feature>
<keyword evidence="4" id="KW-1185">Reference proteome</keyword>
<dbReference type="InterPro" id="IPR010982">
    <property type="entry name" value="Lambda_DNA-bd_dom_sf"/>
</dbReference>
<name>A0A930UDK9_9GAMM</name>
<dbReference type="AlphaFoldDB" id="A0A930UDK9"/>
<dbReference type="Gene3D" id="1.10.10.2910">
    <property type="match status" value="1"/>
</dbReference>
<dbReference type="Gene3D" id="1.10.260.40">
    <property type="entry name" value="lambda repressor-like DNA-binding domains"/>
    <property type="match status" value="1"/>
</dbReference>
<dbReference type="CDD" id="cd00093">
    <property type="entry name" value="HTH_XRE"/>
    <property type="match status" value="1"/>
</dbReference>
<dbReference type="PANTHER" id="PTHR43236:SF1">
    <property type="entry name" value="BLL7220 PROTEIN"/>
    <property type="match status" value="1"/>
</dbReference>
<dbReference type="EMBL" id="JADHEI010000002">
    <property type="protein sequence ID" value="MBF2734487.1"/>
    <property type="molecule type" value="Genomic_DNA"/>
</dbReference>
<dbReference type="InterPro" id="IPR052345">
    <property type="entry name" value="Rad_response_metalloprotease"/>
</dbReference>